<dbReference type="PANTHER" id="PTHR12246">
    <property type="entry name" value="PALMITOYLTRANSFERASE ZDHHC16"/>
    <property type="match status" value="1"/>
</dbReference>
<feature type="region of interest" description="Disordered" evidence="11">
    <location>
        <begin position="167"/>
        <end position="194"/>
    </location>
</feature>
<keyword evidence="5 10" id="KW-0472">Membrane</keyword>
<evidence type="ECO:0000256" key="10">
    <source>
        <dbReference type="RuleBase" id="RU079119"/>
    </source>
</evidence>
<name>A0A2G4SX55_RHIZD</name>
<dbReference type="Proteomes" id="UP000242254">
    <property type="component" value="Unassembled WGS sequence"/>
</dbReference>
<feature type="transmembrane region" description="Helical" evidence="10">
    <location>
        <begin position="250"/>
        <end position="273"/>
    </location>
</feature>
<protein>
    <recommendedName>
        <fullName evidence="10">Palmitoyltransferase</fullName>
        <ecNumber evidence="10">2.3.1.225</ecNumber>
    </recommendedName>
</protein>
<dbReference type="GeneID" id="35436374"/>
<feature type="transmembrane region" description="Helical" evidence="10">
    <location>
        <begin position="285"/>
        <end position="312"/>
    </location>
</feature>
<keyword evidence="8 10" id="KW-0012">Acyltransferase</keyword>
<reference evidence="13 14" key="1">
    <citation type="journal article" date="2016" name="Proc. Natl. Acad. Sci. U.S.A.">
        <title>Lipid metabolic changes in an early divergent fungus govern the establishment of a mutualistic symbiosis with endobacteria.</title>
        <authorList>
            <person name="Lastovetsky O.A."/>
            <person name="Gaspar M.L."/>
            <person name="Mondo S.J."/>
            <person name="LaButti K.M."/>
            <person name="Sandor L."/>
            <person name="Grigoriev I.V."/>
            <person name="Henry S.A."/>
            <person name="Pawlowska T.E."/>
        </authorList>
    </citation>
    <scope>NUCLEOTIDE SEQUENCE [LARGE SCALE GENOMIC DNA]</scope>
    <source>
        <strain evidence="13 14">ATCC 52813</strain>
    </source>
</reference>
<feature type="transmembrane region" description="Helical" evidence="10">
    <location>
        <begin position="106"/>
        <end position="126"/>
    </location>
</feature>
<dbReference type="PROSITE" id="PS50216">
    <property type="entry name" value="DHHC"/>
    <property type="match status" value="1"/>
</dbReference>
<evidence type="ECO:0000259" key="12">
    <source>
        <dbReference type="Pfam" id="PF01529"/>
    </source>
</evidence>
<keyword evidence="6" id="KW-0564">Palmitate</keyword>
<feature type="domain" description="Palmitoyltransferase DHHC" evidence="12">
    <location>
        <begin position="205"/>
        <end position="322"/>
    </location>
</feature>
<accession>A0A2G4SX55</accession>
<dbReference type="InterPro" id="IPR039859">
    <property type="entry name" value="PFA4/ZDH16/20/ERF2-like"/>
</dbReference>
<dbReference type="Pfam" id="PF01529">
    <property type="entry name" value="DHHC"/>
    <property type="match status" value="1"/>
</dbReference>
<evidence type="ECO:0000256" key="8">
    <source>
        <dbReference type="ARBA" id="ARBA00023315"/>
    </source>
</evidence>
<keyword evidence="3 10" id="KW-0812">Transmembrane</keyword>
<keyword evidence="2 10" id="KW-0808">Transferase</keyword>
<evidence type="ECO:0000256" key="1">
    <source>
        <dbReference type="ARBA" id="ARBA00004141"/>
    </source>
</evidence>
<dbReference type="GO" id="GO:0019706">
    <property type="term" value="F:protein-cysteine S-palmitoyltransferase activity"/>
    <property type="evidence" value="ECO:0007669"/>
    <property type="project" value="UniProtKB-EC"/>
</dbReference>
<sequence>MSKLERLSDRFLRVGRHPFRLCSRSNRGHHDQDDFKVCCCCHTDSSLYSKCWPFIFFFSAITDYPMPLPKDKKPGQHRDWSWLPVIVVSSLVTFVYYGYLDRIVCKVYLSCFSFDYCTNMYAVVLLRKLQRMSQAVIYIVPFNVLFLLFIITYGRAVSQPPGYAEDIKTSGSSNNSSSKTVTSQSISPEEPKRSQDLPFSVLGYPRWCESCQLWKPDRAHHCRVCNACVLRMDHHCPWVNGCVGIDNHRFYIQFLIYVTLLASWTFVTSLVAFIQFHGMTTFDSIALTVLIIAGIFTVAVGTFTLSHLWLVLINRTTIENSQFQSWNKDQKSGKTNGRLIQGFTESGKNVFNQGWKNNWIEIMGSNPWLWFAPVHLKPRMKSDGVHYGFDEHILNEYLNEDQSRRSDATNKR</sequence>
<evidence type="ECO:0000256" key="3">
    <source>
        <dbReference type="ARBA" id="ARBA00022692"/>
    </source>
</evidence>
<dbReference type="EC" id="2.3.1.225" evidence="10"/>
<evidence type="ECO:0000313" key="14">
    <source>
        <dbReference type="Proteomes" id="UP000242254"/>
    </source>
</evidence>
<evidence type="ECO:0000256" key="9">
    <source>
        <dbReference type="ARBA" id="ARBA00048048"/>
    </source>
</evidence>
<feature type="compositionally biased region" description="Low complexity" evidence="11">
    <location>
        <begin position="169"/>
        <end position="187"/>
    </location>
</feature>
<evidence type="ECO:0000313" key="13">
    <source>
        <dbReference type="EMBL" id="PHZ13388.1"/>
    </source>
</evidence>
<evidence type="ECO:0000256" key="5">
    <source>
        <dbReference type="ARBA" id="ARBA00023136"/>
    </source>
</evidence>
<proteinExistence type="inferred from homology"/>
<feature type="transmembrane region" description="Helical" evidence="10">
    <location>
        <begin position="80"/>
        <end position="100"/>
    </location>
</feature>
<keyword evidence="14" id="KW-1185">Reference proteome</keyword>
<gene>
    <name evidence="13" type="ORF">RHIMIDRAFT_119397</name>
</gene>
<feature type="transmembrane region" description="Helical" evidence="10">
    <location>
        <begin position="135"/>
        <end position="154"/>
    </location>
</feature>
<dbReference type="InterPro" id="IPR001594">
    <property type="entry name" value="Palmitoyltrfase_DHHC"/>
</dbReference>
<organism evidence="13 14">
    <name type="scientific">Rhizopus microsporus ATCC 52813</name>
    <dbReference type="NCBI Taxonomy" id="1340429"/>
    <lineage>
        <taxon>Eukaryota</taxon>
        <taxon>Fungi</taxon>
        <taxon>Fungi incertae sedis</taxon>
        <taxon>Mucoromycota</taxon>
        <taxon>Mucoromycotina</taxon>
        <taxon>Mucoromycetes</taxon>
        <taxon>Mucorales</taxon>
        <taxon>Mucorineae</taxon>
        <taxon>Rhizopodaceae</taxon>
        <taxon>Rhizopus</taxon>
    </lineage>
</organism>
<comment type="catalytic activity">
    <reaction evidence="9 10">
        <text>L-cysteinyl-[protein] + hexadecanoyl-CoA = S-hexadecanoyl-L-cysteinyl-[protein] + CoA</text>
        <dbReference type="Rhea" id="RHEA:36683"/>
        <dbReference type="Rhea" id="RHEA-COMP:10131"/>
        <dbReference type="Rhea" id="RHEA-COMP:11032"/>
        <dbReference type="ChEBI" id="CHEBI:29950"/>
        <dbReference type="ChEBI" id="CHEBI:57287"/>
        <dbReference type="ChEBI" id="CHEBI:57379"/>
        <dbReference type="ChEBI" id="CHEBI:74151"/>
        <dbReference type="EC" id="2.3.1.225"/>
    </reaction>
</comment>
<evidence type="ECO:0000256" key="11">
    <source>
        <dbReference type="SAM" id="MobiDB-lite"/>
    </source>
</evidence>
<dbReference type="EMBL" id="KZ303847">
    <property type="protein sequence ID" value="PHZ13388.1"/>
    <property type="molecule type" value="Genomic_DNA"/>
</dbReference>
<dbReference type="AlphaFoldDB" id="A0A2G4SX55"/>
<keyword evidence="4 10" id="KW-1133">Transmembrane helix</keyword>
<dbReference type="RefSeq" id="XP_023467096.1">
    <property type="nucleotide sequence ID" value="XM_023605384.1"/>
</dbReference>
<comment type="subcellular location">
    <subcellularLocation>
        <location evidence="1">Membrane</location>
        <topology evidence="1">Multi-pass membrane protein</topology>
    </subcellularLocation>
</comment>
<comment type="similarity">
    <text evidence="10">Belongs to the DHHC palmitoyltransferase family.</text>
</comment>
<evidence type="ECO:0000256" key="7">
    <source>
        <dbReference type="ARBA" id="ARBA00023288"/>
    </source>
</evidence>
<evidence type="ECO:0000256" key="2">
    <source>
        <dbReference type="ARBA" id="ARBA00022679"/>
    </source>
</evidence>
<evidence type="ECO:0000256" key="4">
    <source>
        <dbReference type="ARBA" id="ARBA00022989"/>
    </source>
</evidence>
<dbReference type="STRING" id="1340429.A0A2G4SX55"/>
<comment type="domain">
    <text evidence="10">The DHHC domain is required for palmitoyltransferase activity.</text>
</comment>
<dbReference type="GO" id="GO:0016020">
    <property type="term" value="C:membrane"/>
    <property type="evidence" value="ECO:0007669"/>
    <property type="project" value="UniProtKB-SubCell"/>
</dbReference>
<evidence type="ECO:0000256" key="6">
    <source>
        <dbReference type="ARBA" id="ARBA00023139"/>
    </source>
</evidence>
<keyword evidence="7" id="KW-0449">Lipoprotein</keyword>